<evidence type="ECO:0000256" key="1">
    <source>
        <dbReference type="ARBA" id="ARBA00022612"/>
    </source>
</evidence>
<dbReference type="InterPro" id="IPR035412">
    <property type="entry name" value="Terminase_L_N"/>
</dbReference>
<dbReference type="InterPro" id="IPR035421">
    <property type="entry name" value="Terminase_6C"/>
</dbReference>
<feature type="region of interest" description="Disordered" evidence="2">
    <location>
        <begin position="424"/>
        <end position="447"/>
    </location>
</feature>
<evidence type="ECO:0000259" key="3">
    <source>
        <dbReference type="Pfam" id="PF04466"/>
    </source>
</evidence>
<evidence type="ECO:0000256" key="2">
    <source>
        <dbReference type="SAM" id="MobiDB-lite"/>
    </source>
</evidence>
<dbReference type="InterPro" id="IPR052380">
    <property type="entry name" value="Viral_DNA_packaging_terminase"/>
</dbReference>
<keyword evidence="1" id="KW-1188">Viral release from host cell</keyword>
<reference evidence="5" key="1">
    <citation type="submission" date="2018-06" db="EMBL/GenBank/DDBJ databases">
        <title>Genomic Encyclopedia of Type Strains, Phase IV (KMG-V): Genome sequencing to study the core and pangenomes of soil and plant-associated prokaryotes.</title>
        <authorList>
            <person name="Whitman W."/>
        </authorList>
    </citation>
    <scope>NUCLEOTIDE SEQUENCE [LARGE SCALE GENOMIC DNA]</scope>
    <source>
        <strain evidence="5">MLR2-44</strain>
    </source>
</reference>
<protein>
    <submittedName>
        <fullName evidence="5">PBSX family phage terminase large subunit</fullName>
    </submittedName>
</protein>
<feature type="compositionally biased region" description="Basic and acidic residues" evidence="2">
    <location>
        <begin position="424"/>
        <end position="433"/>
    </location>
</feature>
<gene>
    <name evidence="5" type="ORF">C7416_104469</name>
</gene>
<sequence length="447" mass="49703">MKLNPKQAEAQVILAGDATHIMLFGGSRSGKTFLLTRNVVMRAMKAPNSRHCILRFRFNHVKNSVVLDTFPKVMKICFPGVEYVLSKTDWYAELPNGSQIWFGGLDDKERTEKILGMEFATIYLNEASQIPYGSVGIAVTRLAQKAFQVIRGRESVQLKPRMYYDCNPPNKAHWSYKLFVQKRDPDSGEQVRSPDDYAHFQINPDANKENLSDGYLDTLKNMSARLRKRFLDGEFADANPNALFPDENIEKWRVLDGVVPDMVRIVVAVDPSGSDDEVDADNDAIGIVVAGLGTDGNGYILEDCTVQAGPATWGKVAADAYDRHQADVIVGEINYGGAMVKHVIQTARPRTPYKQVTASRGKAVRAEPFSALYEQGKVRHVGYFREMEDEFAAFSTIGYTGPRSPNRADAAIWALTELFPGIVSDRRNKEKPKPKSTPAATAGAWMS</sequence>
<name>A0A2W7P024_9BURK</name>
<proteinExistence type="predicted"/>
<dbReference type="Proteomes" id="UP000249638">
    <property type="component" value="Unassembled WGS sequence"/>
</dbReference>
<comment type="caution">
    <text evidence="5">The sequence shown here is derived from an EMBL/GenBank/DDBJ whole genome shotgun (WGS) entry which is preliminary data.</text>
</comment>
<organism evidence="5 6">
    <name type="scientific">Cupriavidus phytorum</name>
    <dbReference type="NCBI Taxonomy" id="3024399"/>
    <lineage>
        <taxon>Bacteria</taxon>
        <taxon>Pseudomonadati</taxon>
        <taxon>Pseudomonadota</taxon>
        <taxon>Betaproteobacteria</taxon>
        <taxon>Burkholderiales</taxon>
        <taxon>Burkholderiaceae</taxon>
        <taxon>Cupriavidus</taxon>
    </lineage>
</organism>
<dbReference type="Gene3D" id="3.40.50.300">
    <property type="entry name" value="P-loop containing nucleotide triphosphate hydrolases"/>
    <property type="match status" value="1"/>
</dbReference>
<feature type="domain" description="Phage terminase large subunit N-terminal" evidence="3">
    <location>
        <begin position="19"/>
        <end position="202"/>
    </location>
</feature>
<accession>A0A2W7P024</accession>
<evidence type="ECO:0000313" key="6">
    <source>
        <dbReference type="Proteomes" id="UP000249638"/>
    </source>
</evidence>
<evidence type="ECO:0000259" key="4">
    <source>
        <dbReference type="Pfam" id="PF17289"/>
    </source>
</evidence>
<dbReference type="EMBL" id="QKZN01000004">
    <property type="protein sequence ID" value="PZX29464.1"/>
    <property type="molecule type" value="Genomic_DNA"/>
</dbReference>
<dbReference type="PANTHER" id="PTHR39184">
    <property type="match status" value="1"/>
</dbReference>
<keyword evidence="6" id="KW-1185">Reference proteome</keyword>
<dbReference type="Pfam" id="PF04466">
    <property type="entry name" value="Terminase_3"/>
    <property type="match status" value="1"/>
</dbReference>
<dbReference type="PANTHER" id="PTHR39184:SF1">
    <property type="entry name" value="PBSX PHAGE TERMINASE LARGE SUBUNIT"/>
    <property type="match status" value="1"/>
</dbReference>
<dbReference type="InterPro" id="IPR027417">
    <property type="entry name" value="P-loop_NTPase"/>
</dbReference>
<feature type="domain" description="Terminase large subunit gp17-like C-terminal" evidence="4">
    <location>
        <begin position="268"/>
        <end position="416"/>
    </location>
</feature>
<dbReference type="Pfam" id="PF17289">
    <property type="entry name" value="Terminase_6C"/>
    <property type="match status" value="1"/>
</dbReference>
<evidence type="ECO:0000313" key="5">
    <source>
        <dbReference type="EMBL" id="PZX29464.1"/>
    </source>
</evidence>
<dbReference type="AlphaFoldDB" id="A0A2W7P024"/>